<evidence type="ECO:0000313" key="1">
    <source>
        <dbReference type="EMBL" id="KAK8965888.1"/>
    </source>
</evidence>
<comment type="caution">
    <text evidence="1">The sequence shown here is derived from an EMBL/GenBank/DDBJ whole genome shotgun (WGS) entry which is preliminary data.</text>
</comment>
<protein>
    <submittedName>
        <fullName evidence="1">Uncharacterized protein</fullName>
    </submittedName>
</protein>
<sequence>MADIALFVAEDFERRMKRWEKGEQHRGIEFSSVMAAIASSAVFFVQAKLTQKPAFFVQQEDAAETAEKLERSFHLNVVNGFFSA</sequence>
<dbReference type="EMBL" id="JBBWWR010000005">
    <property type="protein sequence ID" value="KAK8965888.1"/>
    <property type="molecule type" value="Genomic_DNA"/>
</dbReference>
<organism evidence="1 2">
    <name type="scientific">Platanthera guangdongensis</name>
    <dbReference type="NCBI Taxonomy" id="2320717"/>
    <lineage>
        <taxon>Eukaryota</taxon>
        <taxon>Viridiplantae</taxon>
        <taxon>Streptophyta</taxon>
        <taxon>Embryophyta</taxon>
        <taxon>Tracheophyta</taxon>
        <taxon>Spermatophyta</taxon>
        <taxon>Magnoliopsida</taxon>
        <taxon>Liliopsida</taxon>
        <taxon>Asparagales</taxon>
        <taxon>Orchidaceae</taxon>
        <taxon>Orchidoideae</taxon>
        <taxon>Orchideae</taxon>
        <taxon>Orchidinae</taxon>
        <taxon>Platanthera</taxon>
    </lineage>
</organism>
<keyword evidence="2" id="KW-1185">Reference proteome</keyword>
<evidence type="ECO:0000313" key="2">
    <source>
        <dbReference type="Proteomes" id="UP001412067"/>
    </source>
</evidence>
<gene>
    <name evidence="1" type="ORF">KSP40_PGU021759</name>
</gene>
<reference evidence="1 2" key="1">
    <citation type="journal article" date="2022" name="Nat. Plants">
        <title>Genomes of leafy and leafless Platanthera orchids illuminate the evolution of mycoheterotrophy.</title>
        <authorList>
            <person name="Li M.H."/>
            <person name="Liu K.W."/>
            <person name="Li Z."/>
            <person name="Lu H.C."/>
            <person name="Ye Q.L."/>
            <person name="Zhang D."/>
            <person name="Wang J.Y."/>
            <person name="Li Y.F."/>
            <person name="Zhong Z.M."/>
            <person name="Liu X."/>
            <person name="Yu X."/>
            <person name="Liu D.K."/>
            <person name="Tu X.D."/>
            <person name="Liu B."/>
            <person name="Hao Y."/>
            <person name="Liao X.Y."/>
            <person name="Jiang Y.T."/>
            <person name="Sun W.H."/>
            <person name="Chen J."/>
            <person name="Chen Y.Q."/>
            <person name="Ai Y."/>
            <person name="Zhai J.W."/>
            <person name="Wu S.S."/>
            <person name="Zhou Z."/>
            <person name="Hsiao Y.Y."/>
            <person name="Wu W.L."/>
            <person name="Chen Y.Y."/>
            <person name="Lin Y.F."/>
            <person name="Hsu J.L."/>
            <person name="Li C.Y."/>
            <person name="Wang Z.W."/>
            <person name="Zhao X."/>
            <person name="Zhong W.Y."/>
            <person name="Ma X.K."/>
            <person name="Ma L."/>
            <person name="Huang J."/>
            <person name="Chen G.Z."/>
            <person name="Huang M.Z."/>
            <person name="Huang L."/>
            <person name="Peng D.H."/>
            <person name="Luo Y.B."/>
            <person name="Zou S.Q."/>
            <person name="Chen S.P."/>
            <person name="Lan S."/>
            <person name="Tsai W.C."/>
            <person name="Van de Peer Y."/>
            <person name="Liu Z.J."/>
        </authorList>
    </citation>
    <scope>NUCLEOTIDE SEQUENCE [LARGE SCALE GENOMIC DNA]</scope>
    <source>
        <strain evidence="1">Lor288</strain>
    </source>
</reference>
<name>A0ABR2MSH0_9ASPA</name>
<accession>A0ABR2MSH0</accession>
<dbReference type="Proteomes" id="UP001412067">
    <property type="component" value="Unassembled WGS sequence"/>
</dbReference>
<proteinExistence type="predicted"/>